<dbReference type="Gene3D" id="3.40.50.620">
    <property type="entry name" value="HUPs"/>
    <property type="match status" value="1"/>
</dbReference>
<proteinExistence type="predicted"/>
<comment type="caution">
    <text evidence="5">The sequence shown here is derived from an EMBL/GenBank/DDBJ whole genome shotgun (WGS) entry which is preliminary data.</text>
</comment>
<evidence type="ECO:0000259" key="4">
    <source>
        <dbReference type="Pfam" id="PF00733"/>
    </source>
</evidence>
<evidence type="ECO:0000256" key="2">
    <source>
        <dbReference type="ARBA" id="ARBA00012737"/>
    </source>
</evidence>
<dbReference type="SUPFAM" id="SSF52402">
    <property type="entry name" value="Adenine nucleotide alpha hydrolases-like"/>
    <property type="match status" value="1"/>
</dbReference>
<evidence type="ECO:0000313" key="5">
    <source>
        <dbReference type="EMBL" id="GAX60436.1"/>
    </source>
</evidence>
<dbReference type="Pfam" id="PF00733">
    <property type="entry name" value="Asn_synthase"/>
    <property type="match status" value="1"/>
</dbReference>
<dbReference type="GO" id="GO:0004066">
    <property type="term" value="F:asparagine synthase (glutamine-hydrolyzing) activity"/>
    <property type="evidence" value="ECO:0007669"/>
    <property type="project" value="UniProtKB-EC"/>
</dbReference>
<reference evidence="6" key="1">
    <citation type="journal article" date="2017" name="Environ. Microbiol. Rep.">
        <title>Genetic Diversity of Marine Anaerobic Ammonium-Oxidizing Bacteria as Revealed by Genomic and Proteomic Analyses of 'Candidatus Scalindua japonica'.</title>
        <authorList>
            <person name="Oshiki M."/>
            <person name="Mizuto K."/>
            <person name="Kimura Z."/>
            <person name="Kindaichi T."/>
            <person name="Satoh H."/>
            <person name="Okabe S."/>
        </authorList>
    </citation>
    <scope>NUCLEOTIDE SEQUENCE [LARGE SCALE GENOMIC DNA]</scope>
    <source>
        <strain evidence="6">husup-a2</strain>
    </source>
</reference>
<gene>
    <name evidence="5" type="ORF">SCALIN_C11_0047</name>
</gene>
<dbReference type="CDD" id="cd01991">
    <property type="entry name" value="Asn_synthase_B_C"/>
    <property type="match status" value="1"/>
</dbReference>
<dbReference type="GO" id="GO:0006529">
    <property type="term" value="P:asparagine biosynthetic process"/>
    <property type="evidence" value="ECO:0007669"/>
    <property type="project" value="InterPro"/>
</dbReference>
<dbReference type="EC" id="6.3.5.4" evidence="2"/>
<dbReference type="EMBL" id="BAOS01000011">
    <property type="protein sequence ID" value="GAX60436.1"/>
    <property type="molecule type" value="Genomic_DNA"/>
</dbReference>
<evidence type="ECO:0000256" key="3">
    <source>
        <dbReference type="ARBA" id="ARBA00048741"/>
    </source>
</evidence>
<dbReference type="PANTHER" id="PTHR43284:SF1">
    <property type="entry name" value="ASPARAGINE SYNTHETASE"/>
    <property type="match status" value="1"/>
</dbReference>
<name>A0A286TX38_9BACT</name>
<dbReference type="AlphaFoldDB" id="A0A286TX38"/>
<comment type="pathway">
    <text evidence="1">Amino-acid biosynthesis; L-asparagine biosynthesis; L-asparagine from L-aspartate (L-Gln route): step 1/1.</text>
</comment>
<dbReference type="InterPro" id="IPR051786">
    <property type="entry name" value="ASN_synthetase/amidase"/>
</dbReference>
<accession>A0A286TX38</accession>
<sequence>MQDFWDPDYIDNLARIKPGQIVDKMEDLLLKSVEKHMFADSRVGAFCSGGVDSSLLMAMAAKRHNNLAIFHANIKGRWSEYDAALKLSQHLKLELRTVDVNEQDFIDLMPEVMKHYEHPFTYHPNCAPFLMVSRLVQKHRVKGMLSGEGSDECFLGYPWLGRERLVNTYYRFVVWLKTLVNKIPDLGKIIWPCEGNGKEVVKMLLNRCETVEETQNVHNFASKIVSTKIEEGNIRTVEYLNYHLRTLLHRNDSLGMAASIEARFPFLDNEVVKIAVNMPYRYKIRLSPTAFEKAHPGIRDKWVVRKVADRYIPRELSRRTKIGFWTTAFERMKVSPAYFDESFVKDLFELSQGQMHNIMSQSDQGLTMRLLHLDVWGHVCMRGLSLETSLRKLRQHVSLLPE</sequence>
<dbReference type="Proteomes" id="UP000218542">
    <property type="component" value="Unassembled WGS sequence"/>
</dbReference>
<dbReference type="InterPro" id="IPR014729">
    <property type="entry name" value="Rossmann-like_a/b/a_fold"/>
</dbReference>
<feature type="domain" description="Asparagine synthetase" evidence="4">
    <location>
        <begin position="25"/>
        <end position="327"/>
    </location>
</feature>
<dbReference type="PANTHER" id="PTHR43284">
    <property type="entry name" value="ASPARAGINE SYNTHETASE (GLUTAMINE-HYDROLYZING)"/>
    <property type="match status" value="1"/>
</dbReference>
<protein>
    <recommendedName>
        <fullName evidence="2">asparagine synthase (glutamine-hydrolyzing)</fullName>
        <ecNumber evidence="2">6.3.5.4</ecNumber>
    </recommendedName>
</protein>
<evidence type="ECO:0000256" key="1">
    <source>
        <dbReference type="ARBA" id="ARBA00005187"/>
    </source>
</evidence>
<comment type="catalytic activity">
    <reaction evidence="3">
        <text>L-aspartate + L-glutamine + ATP + H2O = L-asparagine + L-glutamate + AMP + diphosphate + H(+)</text>
        <dbReference type="Rhea" id="RHEA:12228"/>
        <dbReference type="ChEBI" id="CHEBI:15377"/>
        <dbReference type="ChEBI" id="CHEBI:15378"/>
        <dbReference type="ChEBI" id="CHEBI:29985"/>
        <dbReference type="ChEBI" id="CHEBI:29991"/>
        <dbReference type="ChEBI" id="CHEBI:30616"/>
        <dbReference type="ChEBI" id="CHEBI:33019"/>
        <dbReference type="ChEBI" id="CHEBI:58048"/>
        <dbReference type="ChEBI" id="CHEBI:58359"/>
        <dbReference type="ChEBI" id="CHEBI:456215"/>
        <dbReference type="EC" id="6.3.5.4"/>
    </reaction>
</comment>
<dbReference type="InterPro" id="IPR001962">
    <property type="entry name" value="Asn_synthase"/>
</dbReference>
<evidence type="ECO:0000313" key="6">
    <source>
        <dbReference type="Proteomes" id="UP000218542"/>
    </source>
</evidence>
<keyword evidence="6" id="KW-1185">Reference proteome</keyword>
<organism evidence="5 6">
    <name type="scientific">Candidatus Scalindua japonica</name>
    <dbReference type="NCBI Taxonomy" id="1284222"/>
    <lineage>
        <taxon>Bacteria</taxon>
        <taxon>Pseudomonadati</taxon>
        <taxon>Planctomycetota</taxon>
        <taxon>Candidatus Brocadiia</taxon>
        <taxon>Candidatus Brocadiales</taxon>
        <taxon>Candidatus Scalinduaceae</taxon>
        <taxon>Candidatus Scalindua</taxon>
    </lineage>
</organism>